<dbReference type="EMBL" id="AGFM01000006">
    <property type="protein sequence ID" value="EHJ62806.1"/>
    <property type="molecule type" value="Genomic_DNA"/>
</dbReference>
<dbReference type="OrthoDB" id="6933687at2"/>
<sequence length="207" mass="22915">MRPHPPEELATFSDIEMLDRFVPAPDLLSWIRTTFLDEASPLYNHEHAHLQEAHLGVLWTNCNNSRNMRSVIGQAEIMPPMAMGKWQKARAIQQIEEWFDGMPDFLLTFSAPAASGMDDPTFCALIEHELYHCAQKLDKYGMPAFGRDGRPQFQIRGHDVEQFVGVVERYGAGAAEVTAMVDAAQRGPTIGRASIAGACGTCLRAAA</sequence>
<protein>
    <recommendedName>
        <fullName evidence="1">Putative phage metallopeptidase domain-containing protein</fullName>
    </recommendedName>
</protein>
<comment type="caution">
    <text evidence="2">The sequence shown here is derived from an EMBL/GenBank/DDBJ whole genome shotgun (WGS) entry which is preliminary data.</text>
</comment>
<evidence type="ECO:0000313" key="3">
    <source>
        <dbReference type="Proteomes" id="UP000004030"/>
    </source>
</evidence>
<evidence type="ECO:0000259" key="1">
    <source>
        <dbReference type="Pfam" id="PF18894"/>
    </source>
</evidence>
<dbReference type="RefSeq" id="WP_007011235.1">
    <property type="nucleotide sequence ID" value="NZ_AGFM01000006.1"/>
</dbReference>
<name>G6E7I3_9SPHN</name>
<dbReference type="KEGG" id="npn:JI59_18515"/>
<dbReference type="AlphaFoldDB" id="G6E7I3"/>
<keyword evidence="3" id="KW-1185">Reference proteome</keyword>
<accession>G6E7I3</accession>
<dbReference type="Pfam" id="PF18894">
    <property type="entry name" value="PhageMetallopep"/>
    <property type="match status" value="1"/>
</dbReference>
<dbReference type="Proteomes" id="UP000004030">
    <property type="component" value="Unassembled WGS sequence"/>
</dbReference>
<dbReference type="eggNOG" id="ENOG502ZC2W">
    <property type="taxonomic scope" value="Bacteria"/>
</dbReference>
<dbReference type="STRING" id="1088721.JI59_18515"/>
<proteinExistence type="predicted"/>
<reference evidence="2 3" key="1">
    <citation type="journal article" date="2012" name="J. Bacteriol.">
        <title>Genome sequence of benzo(a)pyrene-degrading bacterium Novosphingobium pentaromativorans US6-1.</title>
        <authorList>
            <person name="Luo Y.R."/>
            <person name="Kang S.G."/>
            <person name="Kim S.J."/>
            <person name="Kim M.R."/>
            <person name="Li N."/>
            <person name="Lee J.H."/>
            <person name="Kwon K.K."/>
        </authorList>
    </citation>
    <scope>NUCLEOTIDE SEQUENCE [LARGE SCALE GENOMIC DNA]</scope>
    <source>
        <strain evidence="2 3">US6-1</strain>
    </source>
</reference>
<gene>
    <name evidence="2" type="ORF">NSU_0318</name>
</gene>
<feature type="domain" description="Putative phage metallopeptidase" evidence="1">
    <location>
        <begin position="29"/>
        <end position="184"/>
    </location>
</feature>
<dbReference type="InterPro" id="IPR043998">
    <property type="entry name" value="Put_Metallopep"/>
</dbReference>
<dbReference type="PATRIC" id="fig|1088721.3.peg.314"/>
<evidence type="ECO:0000313" key="2">
    <source>
        <dbReference type="EMBL" id="EHJ62806.1"/>
    </source>
</evidence>
<organism evidence="2 3">
    <name type="scientific">Novosphingobium pentaromativorans US6-1</name>
    <dbReference type="NCBI Taxonomy" id="1088721"/>
    <lineage>
        <taxon>Bacteria</taxon>
        <taxon>Pseudomonadati</taxon>
        <taxon>Pseudomonadota</taxon>
        <taxon>Alphaproteobacteria</taxon>
        <taxon>Sphingomonadales</taxon>
        <taxon>Sphingomonadaceae</taxon>
        <taxon>Novosphingobium</taxon>
    </lineage>
</organism>